<dbReference type="AlphaFoldDB" id="A0A1M6JCM8"/>
<evidence type="ECO:0000313" key="1">
    <source>
        <dbReference type="EMBL" id="SHJ44370.1"/>
    </source>
</evidence>
<keyword evidence="2" id="KW-1185">Reference proteome</keyword>
<protein>
    <recommendedName>
        <fullName evidence="3">Transposase</fullName>
    </recommendedName>
</protein>
<name>A0A1M6JCM8_9CLOT</name>
<dbReference type="STRING" id="1121302.SAMN02745163_01986"/>
<dbReference type="RefSeq" id="WP_084108619.1">
    <property type="nucleotide sequence ID" value="NZ_FQZB01000008.1"/>
</dbReference>
<sequence length="62" mass="7047">MTKTLYDPEVEIKGEIKGELKKAKTTIKNMLLKGMDIETIAELVEVDIELVKEVEKNLSKNN</sequence>
<dbReference type="OrthoDB" id="1766002at2"/>
<evidence type="ECO:0008006" key="3">
    <source>
        <dbReference type="Google" id="ProtNLM"/>
    </source>
</evidence>
<dbReference type="Proteomes" id="UP000184310">
    <property type="component" value="Unassembled WGS sequence"/>
</dbReference>
<reference evidence="1 2" key="1">
    <citation type="submission" date="2016-11" db="EMBL/GenBank/DDBJ databases">
        <authorList>
            <person name="Jaros S."/>
            <person name="Januszkiewicz K."/>
            <person name="Wedrychowicz H."/>
        </authorList>
    </citation>
    <scope>NUCLEOTIDE SEQUENCE [LARGE SCALE GENOMIC DNA]</scope>
    <source>
        <strain evidence="1 2">DSM 21758</strain>
    </source>
</reference>
<accession>A0A1M6JCM8</accession>
<gene>
    <name evidence="1" type="ORF">SAMN02745163_01986</name>
</gene>
<evidence type="ECO:0000313" key="2">
    <source>
        <dbReference type="Proteomes" id="UP000184310"/>
    </source>
</evidence>
<dbReference type="EMBL" id="FQZB01000008">
    <property type="protein sequence ID" value="SHJ44370.1"/>
    <property type="molecule type" value="Genomic_DNA"/>
</dbReference>
<organism evidence="1 2">
    <name type="scientific">Clostridium cavendishii DSM 21758</name>
    <dbReference type="NCBI Taxonomy" id="1121302"/>
    <lineage>
        <taxon>Bacteria</taxon>
        <taxon>Bacillati</taxon>
        <taxon>Bacillota</taxon>
        <taxon>Clostridia</taxon>
        <taxon>Eubacteriales</taxon>
        <taxon>Clostridiaceae</taxon>
        <taxon>Clostridium</taxon>
    </lineage>
</organism>
<proteinExistence type="predicted"/>